<evidence type="ECO:0000313" key="4">
    <source>
        <dbReference type="Proteomes" id="UP000031561"/>
    </source>
</evidence>
<dbReference type="SUPFAM" id="SSF48371">
    <property type="entry name" value="ARM repeat"/>
    <property type="match status" value="2"/>
</dbReference>
<gene>
    <name evidence="3" type="ORF">QQ91_0011705</name>
</gene>
<organism evidence="3 4">
    <name type="scientific">Lyngbya confervoides BDU141951</name>
    <dbReference type="NCBI Taxonomy" id="1574623"/>
    <lineage>
        <taxon>Bacteria</taxon>
        <taxon>Bacillati</taxon>
        <taxon>Cyanobacteriota</taxon>
        <taxon>Cyanophyceae</taxon>
        <taxon>Oscillatoriophycideae</taxon>
        <taxon>Oscillatoriales</taxon>
        <taxon>Microcoleaceae</taxon>
        <taxon>Lyngbya</taxon>
    </lineage>
</organism>
<evidence type="ECO:0000256" key="1">
    <source>
        <dbReference type="ARBA" id="ARBA00022549"/>
    </source>
</evidence>
<dbReference type="Gene3D" id="1.25.10.10">
    <property type="entry name" value="Leucine-rich Repeat Variant"/>
    <property type="match status" value="3"/>
</dbReference>
<dbReference type="GO" id="GO:0030089">
    <property type="term" value="C:phycobilisome"/>
    <property type="evidence" value="ECO:0007669"/>
    <property type="project" value="UniProtKB-KW"/>
</dbReference>
<dbReference type="AlphaFoldDB" id="A0ABD4T4Q7"/>
<sequence>MPTSMIESLSHGDFNARWTAMKELKRSVDEVLPQLIDLLRQCPEDFELQIFIAQILGESQHPDAILALVTLLHESSNEEVQDVVALSLSQLGVAAIEILMQGRSQPALHLPIVRGLAQLSHPDTIPALREFCHQPQPQVRAVALEALGRFHSPEVTDLLIQAISDLDPQVRSVAVQALGLRMESEISLPLLDALIPCLYDLNVAVVIQAIQALGRFHQFRAIASLWDRYRVEPHPTRLTLPLIQALGWSKTESGIAHLLEILAAARGEDPPQLQQEARPYPVEQVEVLVQTLSQMNDTPQAAAVVQGLVRALHSSQAPWDQIQVKKSLVMAIAQFQQPMAIAPLIHCLAIADDGLRFHIVAALKHIDPPRSQRALQELAESRNPELRTGIAMALREW</sequence>
<dbReference type="InterPro" id="IPR011989">
    <property type="entry name" value="ARM-like"/>
</dbReference>
<dbReference type="PANTHER" id="PTHR12697:SF5">
    <property type="entry name" value="DEOXYHYPUSINE HYDROXYLASE"/>
    <property type="match status" value="1"/>
</dbReference>
<accession>A0ABD4T4Q7</accession>
<dbReference type="Proteomes" id="UP000031561">
    <property type="component" value="Unassembled WGS sequence"/>
</dbReference>
<keyword evidence="4" id="KW-1185">Reference proteome</keyword>
<dbReference type="PANTHER" id="PTHR12697">
    <property type="entry name" value="PBS LYASE HEAT-LIKE PROTEIN"/>
    <property type="match status" value="1"/>
</dbReference>
<proteinExistence type="predicted"/>
<comment type="caution">
    <text evidence="3">The sequence shown here is derived from an EMBL/GenBank/DDBJ whole genome shotgun (WGS) entry which is preliminary data.</text>
</comment>
<dbReference type="SMART" id="SM00567">
    <property type="entry name" value="EZ_HEAT"/>
    <property type="match status" value="5"/>
</dbReference>
<reference evidence="3 4" key="1">
    <citation type="journal article" date="2015" name="Genome Announc.">
        <title>Draft Genome Sequence of Filamentous Marine Cyanobacterium Lyngbya confervoides Strain BDU141951.</title>
        <authorList>
            <person name="Chandrababunaidu M.M."/>
            <person name="Sen D."/>
            <person name="Tripathy S."/>
        </authorList>
    </citation>
    <scope>NUCLEOTIDE SEQUENCE [LARGE SCALE GENOMIC DNA]</scope>
    <source>
        <strain evidence="3 4">BDU141951</strain>
    </source>
</reference>
<keyword evidence="2" id="KW-0605">Phycobilisome</keyword>
<protein>
    <submittedName>
        <fullName evidence="3">HEAT repeat domain-containing protein</fullName>
    </submittedName>
</protein>
<keyword evidence="1" id="KW-0042">Antenna complex</keyword>
<dbReference type="RefSeq" id="WP_166275286.1">
    <property type="nucleotide sequence ID" value="NZ_JTHE03000061.1"/>
</dbReference>
<name>A0ABD4T4Q7_9CYAN</name>
<dbReference type="Pfam" id="PF13646">
    <property type="entry name" value="HEAT_2"/>
    <property type="match status" value="3"/>
</dbReference>
<evidence type="ECO:0000256" key="2">
    <source>
        <dbReference type="ARBA" id="ARBA00022738"/>
    </source>
</evidence>
<evidence type="ECO:0000313" key="3">
    <source>
        <dbReference type="EMBL" id="MCM1983483.1"/>
    </source>
</evidence>
<dbReference type="EMBL" id="JTHE03000061">
    <property type="protein sequence ID" value="MCM1983483.1"/>
    <property type="molecule type" value="Genomic_DNA"/>
</dbReference>
<dbReference type="InterPro" id="IPR016024">
    <property type="entry name" value="ARM-type_fold"/>
</dbReference>
<dbReference type="InterPro" id="IPR004155">
    <property type="entry name" value="PBS_lyase_HEAT"/>
</dbReference>